<feature type="domain" description="Exostosin GT47" evidence="12">
    <location>
        <begin position="278"/>
        <end position="425"/>
    </location>
</feature>
<evidence type="ECO:0000256" key="8">
    <source>
        <dbReference type="ARBA" id="ARBA00023034"/>
    </source>
</evidence>
<protein>
    <submittedName>
        <fullName evidence="13">Alpha-1,2-mannosyltransferase MNN2</fullName>
    </submittedName>
</protein>
<dbReference type="PANTHER" id="PTHR31646:SF1">
    <property type="entry name" value="ALPHA-1,2-MANNOSYLTRANSFERASE MNN2"/>
    <property type="match status" value="1"/>
</dbReference>
<accession>A0A1Q9EHN9</accession>
<evidence type="ECO:0000256" key="10">
    <source>
        <dbReference type="ARBA" id="ARBA00037847"/>
    </source>
</evidence>
<comment type="subcellular location">
    <subcellularLocation>
        <location evidence="10">Endomembrane system</location>
        <topology evidence="10">Single-pass membrane protein</topology>
    </subcellularLocation>
    <subcellularLocation>
        <location evidence="1">Golgi apparatus membrane</location>
    </subcellularLocation>
    <subcellularLocation>
        <location evidence="2">Membrane</location>
        <topology evidence="2">Single-pass type II membrane protein</topology>
    </subcellularLocation>
</comment>
<dbReference type="InterPro" id="IPR022751">
    <property type="entry name" value="Alpha_mannosyltransferase"/>
</dbReference>
<evidence type="ECO:0000313" key="14">
    <source>
        <dbReference type="Proteomes" id="UP000186817"/>
    </source>
</evidence>
<dbReference type="AlphaFoldDB" id="A0A1Q9EHN9"/>
<dbReference type="InterPro" id="IPR029044">
    <property type="entry name" value="Nucleotide-diphossugar_trans"/>
</dbReference>
<keyword evidence="9 11" id="KW-0472">Membrane</keyword>
<evidence type="ECO:0000259" key="12">
    <source>
        <dbReference type="Pfam" id="PF03016"/>
    </source>
</evidence>
<keyword evidence="6" id="KW-0735">Signal-anchor</keyword>
<dbReference type="PANTHER" id="PTHR31646">
    <property type="entry name" value="ALPHA-1,2-MANNOSYLTRANSFERASE MNN2"/>
    <property type="match status" value="1"/>
</dbReference>
<evidence type="ECO:0000256" key="7">
    <source>
        <dbReference type="ARBA" id="ARBA00022989"/>
    </source>
</evidence>
<evidence type="ECO:0000256" key="9">
    <source>
        <dbReference type="ARBA" id="ARBA00023136"/>
    </source>
</evidence>
<proteinExistence type="inferred from homology"/>
<keyword evidence="5 11" id="KW-0812">Transmembrane</keyword>
<evidence type="ECO:0000256" key="11">
    <source>
        <dbReference type="SAM" id="Phobius"/>
    </source>
</evidence>
<evidence type="ECO:0000256" key="4">
    <source>
        <dbReference type="ARBA" id="ARBA00022679"/>
    </source>
</evidence>
<dbReference type="Pfam" id="PF11051">
    <property type="entry name" value="Mannosyl_trans3"/>
    <property type="match status" value="2"/>
</dbReference>
<evidence type="ECO:0000256" key="5">
    <source>
        <dbReference type="ARBA" id="ARBA00022692"/>
    </source>
</evidence>
<dbReference type="SUPFAM" id="SSF53448">
    <property type="entry name" value="Nucleotide-diphospho-sugar transferases"/>
    <property type="match status" value="1"/>
</dbReference>
<evidence type="ECO:0000256" key="3">
    <source>
        <dbReference type="ARBA" id="ARBA00009105"/>
    </source>
</evidence>
<dbReference type="GO" id="GO:0000139">
    <property type="term" value="C:Golgi membrane"/>
    <property type="evidence" value="ECO:0007669"/>
    <property type="project" value="UniProtKB-SubCell"/>
</dbReference>
<dbReference type="EMBL" id="LSRX01000149">
    <property type="protein sequence ID" value="OLQ06929.1"/>
    <property type="molecule type" value="Genomic_DNA"/>
</dbReference>
<keyword evidence="7 11" id="KW-1133">Transmembrane helix</keyword>
<evidence type="ECO:0000256" key="6">
    <source>
        <dbReference type="ARBA" id="ARBA00022968"/>
    </source>
</evidence>
<keyword evidence="14" id="KW-1185">Reference proteome</keyword>
<dbReference type="Pfam" id="PF03016">
    <property type="entry name" value="Exostosin_GT47"/>
    <property type="match status" value="1"/>
</dbReference>
<comment type="caution">
    <text evidence="13">The sequence shown here is derived from an EMBL/GenBank/DDBJ whole genome shotgun (WGS) entry which is preliminary data.</text>
</comment>
<comment type="similarity">
    <text evidence="3">Belongs to the MNN1/MNT family.</text>
</comment>
<gene>
    <name evidence="13" type="primary">MNN2</name>
    <name evidence="13" type="ORF">AK812_SmicGene9719</name>
</gene>
<dbReference type="OrthoDB" id="430354at2759"/>
<dbReference type="GO" id="GO:0046354">
    <property type="term" value="P:mannan biosynthetic process"/>
    <property type="evidence" value="ECO:0007669"/>
    <property type="project" value="TreeGrafter"/>
</dbReference>
<name>A0A1Q9EHN9_SYMMI</name>
<evidence type="ECO:0000256" key="2">
    <source>
        <dbReference type="ARBA" id="ARBA00004606"/>
    </source>
</evidence>
<keyword evidence="13" id="KW-0328">Glycosyltransferase</keyword>
<dbReference type="GO" id="GO:0000026">
    <property type="term" value="F:alpha-1,2-mannosyltransferase activity"/>
    <property type="evidence" value="ECO:0007669"/>
    <property type="project" value="TreeGrafter"/>
</dbReference>
<organism evidence="13 14">
    <name type="scientific">Symbiodinium microadriaticum</name>
    <name type="common">Dinoflagellate</name>
    <name type="synonym">Zooxanthella microadriatica</name>
    <dbReference type="NCBI Taxonomy" id="2951"/>
    <lineage>
        <taxon>Eukaryota</taxon>
        <taxon>Sar</taxon>
        <taxon>Alveolata</taxon>
        <taxon>Dinophyceae</taxon>
        <taxon>Suessiales</taxon>
        <taxon>Symbiodiniaceae</taxon>
        <taxon>Symbiodinium</taxon>
    </lineage>
</organism>
<dbReference type="InterPro" id="IPR040911">
    <property type="entry name" value="Exostosin_GT47"/>
</dbReference>
<feature type="transmembrane region" description="Helical" evidence="11">
    <location>
        <begin position="58"/>
        <end position="75"/>
    </location>
</feature>
<keyword evidence="4 13" id="KW-0808">Transferase</keyword>
<evidence type="ECO:0000256" key="1">
    <source>
        <dbReference type="ARBA" id="ARBA00004394"/>
    </source>
</evidence>
<reference evidence="13 14" key="1">
    <citation type="submission" date="2016-02" db="EMBL/GenBank/DDBJ databases">
        <title>Genome analysis of coral dinoflagellate symbionts highlights evolutionary adaptations to a symbiotic lifestyle.</title>
        <authorList>
            <person name="Aranda M."/>
            <person name="Li Y."/>
            <person name="Liew Y.J."/>
            <person name="Baumgarten S."/>
            <person name="Simakov O."/>
            <person name="Wilson M."/>
            <person name="Piel J."/>
            <person name="Ashoor H."/>
            <person name="Bougouffa S."/>
            <person name="Bajic V.B."/>
            <person name="Ryu T."/>
            <person name="Ravasi T."/>
            <person name="Bayer T."/>
            <person name="Micklem G."/>
            <person name="Kim H."/>
            <person name="Bhak J."/>
            <person name="Lajeunesse T.C."/>
            <person name="Voolstra C.R."/>
        </authorList>
    </citation>
    <scope>NUCLEOTIDE SEQUENCE [LARGE SCALE GENOMIC DNA]</scope>
    <source>
        <strain evidence="13 14">CCMP2467</strain>
    </source>
</reference>
<evidence type="ECO:0000313" key="13">
    <source>
        <dbReference type="EMBL" id="OLQ06929.1"/>
    </source>
</evidence>
<keyword evidence="8" id="KW-0333">Golgi apparatus</keyword>
<sequence>MLPRCRSKLQLVFPLCQMKGEYDDTIQSALASACGIWLKVCCRRILCGRVRVRHAAQLAGLLLLLLYVLFTWLHFPGPSSHSNLSPECESNGSDWNAEWDMSSPGTEATLEACALIYPMSHSELEDAVPQLKSCVVTTYAAHFQRVMEQTTCRAKSLEDADIIWMPAYFGCNCNWPTYDGGRCESTGNAVRLGNKCVEEVLLGVDYILAEVWKTRSHKQPRVVILDDNGHEAPDCCNYFSIPPGLWQGQPCFNTHFLPAEHYARPELLWAFRGATWPMYRKGIDIALPSPPHAAASWPPASSPLKSRKYFATFKGKLLMHPIRVYTHRHFHNKTYEGKKVVIAERMADEFVKGYGEVLHETVFSLLLRGDTHSTHRWNDVVCSGSVPVLVTDYMIPPYNELVPFESYGVFVRESHIDRLMDILQAVSEEEREAKRAASLRACRSFFQTVEVQALSLRRLLESPLPRQRRNQKGLLLALPCHVVIWKLLCLMILVGVCLLGCWAALCLHGCSLEVRKEKARLEQKIAELQGASQRERYGSGRGVVLVGGSNHHVSQHTHSYTFDALLCVASLRRTGSSLPVELWHQGDAHLLSAKLPEHVFLRDFRDVASENLEGYALPAVAMLHSSFEEFLYLDADNTVLLDPAPLFEISAYTTLGAVFWPDFPSFRRDSLIWRMTDQPYYPLQEVENGQLLIHRNRHLAKLELAYYFSMNKDFYFKITLGDKDLLMMAFLAFSTPFHQVSTPTGAMGYTTASGAFCGHTMLQHHPSREDLPVFAHRNLLKWSANLDLHTPSWTAVKRGRSTALTPGKQPGHQQLAPGCKCDGAHYADENYCVDLDTDQDKSAKASSLLETAAALEQELLRLREALRAGPTLRSDWWVTWASSVQAPSSSVASSSGASWLAAYLAICVESIPAEELEFDTLDNSGSEGWAEHPHSSSGRHIRCLAEHPELHRIALTFYGYPGPNGVFSAALGLRSKARAGADPQPAFTFEASEERCRRGLAYLEAEGMSKYVNLRCGILCENMTEEGCRRYLTGTVCPERLDFLSIDFALGVPPLIYRSLLTACRPRVLFAENSGLNLSSLPGQDDESHSNFSEHDPTSWHHWEDQLHQLAALGQPSELGSYRLAVDRRPSSLDAERPKGGFFELFSKSQDSEFRRFSLYVAEDSGIGEATTMRNGGQAGSEL</sequence>
<dbReference type="Proteomes" id="UP000186817">
    <property type="component" value="Unassembled WGS sequence"/>
</dbReference>